<evidence type="ECO:0000259" key="1">
    <source>
        <dbReference type="Pfam" id="PF11955"/>
    </source>
</evidence>
<proteinExistence type="predicted"/>
<name>A0A2P2KZ15_RHIMU</name>
<evidence type="ECO:0000313" key="2">
    <source>
        <dbReference type="EMBL" id="MBX10957.1"/>
    </source>
</evidence>
<protein>
    <recommendedName>
        <fullName evidence="1">PORR domain-containing protein</fullName>
    </recommendedName>
</protein>
<dbReference type="EMBL" id="GGEC01030470">
    <property type="protein sequence ID" value="MBX10954.1"/>
    <property type="molecule type" value="Transcribed_RNA"/>
</dbReference>
<dbReference type="PANTHER" id="PTHR31476">
    <property type="entry name" value="PROTEIN WHAT'S THIS FACTOR 1 HOMOLOG, CHLOROPLASTIC"/>
    <property type="match status" value="1"/>
</dbReference>
<dbReference type="PANTHER" id="PTHR31476:SF19">
    <property type="entry name" value="UBIQUITIN CARBOXYL-TERMINAL HYDROLASE FAMILY PROTEIN"/>
    <property type="match status" value="1"/>
</dbReference>
<dbReference type="GO" id="GO:0003723">
    <property type="term" value="F:RNA binding"/>
    <property type="evidence" value="ECO:0007669"/>
    <property type="project" value="InterPro"/>
</dbReference>
<feature type="domain" description="PORR" evidence="1">
    <location>
        <begin position="23"/>
        <end position="362"/>
    </location>
</feature>
<organism evidence="2">
    <name type="scientific">Rhizophora mucronata</name>
    <name type="common">Asiatic mangrove</name>
    <dbReference type="NCBI Taxonomy" id="61149"/>
    <lineage>
        <taxon>Eukaryota</taxon>
        <taxon>Viridiplantae</taxon>
        <taxon>Streptophyta</taxon>
        <taxon>Embryophyta</taxon>
        <taxon>Tracheophyta</taxon>
        <taxon>Spermatophyta</taxon>
        <taxon>Magnoliopsida</taxon>
        <taxon>eudicotyledons</taxon>
        <taxon>Gunneridae</taxon>
        <taxon>Pentapetalae</taxon>
        <taxon>rosids</taxon>
        <taxon>fabids</taxon>
        <taxon>Malpighiales</taxon>
        <taxon>Rhizophoraceae</taxon>
        <taxon>Rhizophora</taxon>
    </lineage>
</organism>
<dbReference type="InterPro" id="IPR021099">
    <property type="entry name" value="PORR_domain"/>
</dbReference>
<dbReference type="InterPro" id="IPR045040">
    <property type="entry name" value="PORR_fam"/>
</dbReference>
<sequence length="415" mass="47949">MAVGRPHQFYHSRGFIAARVKWVRDPYLDAAVSREKDLKPVISLKNQIISSPSNSLPLSSVSLLKQPQHHHHFNNLPTKAIKFLQKYSSLFTQFQPAPSFPLHVKLTRQAFSLYREEDLAIHRSPTHRYGAVQRLAKLLMLTGATGRGRRLPFHVIDRFKFDLGLPHNYVTSLLSDFPEYFHVSQVSDGMLCLELVSWRDELAVSEMERRAARGDLRNIKKGQRIGFSLSYPNGFELEKKVKDWVVEWQCLPYISPYEDAFHLNPNGDQAEKWTVAVLHELLWLLVSKKTERDNLVCLGQYLGFGDRFKKALVHHPGIFYISNKIRTQTVVLREAYRKDFLVEKHPLVGMRFRYIRLMNKRRKSVGSLSPSRVKRQGVLPAIKDQGQEVKNGCREGEEDKLNSAEENHGLLKMEI</sequence>
<reference evidence="2" key="1">
    <citation type="submission" date="2018-02" db="EMBL/GenBank/DDBJ databases">
        <title>Rhizophora mucronata_Transcriptome.</title>
        <authorList>
            <person name="Meera S.P."/>
            <person name="Sreeshan A."/>
            <person name="Augustine A."/>
        </authorList>
    </citation>
    <scope>NUCLEOTIDE SEQUENCE</scope>
    <source>
        <tissue evidence="2">Leaf</tissue>
    </source>
</reference>
<dbReference type="Pfam" id="PF11955">
    <property type="entry name" value="PORR"/>
    <property type="match status" value="1"/>
</dbReference>
<dbReference type="AlphaFoldDB" id="A0A2P2KZ15"/>
<dbReference type="EMBL" id="GGEC01030473">
    <property type="protein sequence ID" value="MBX10957.1"/>
    <property type="molecule type" value="Transcribed_RNA"/>
</dbReference>
<accession>A0A2P2KZ15</accession>